<dbReference type="RefSeq" id="WP_141787686.1">
    <property type="nucleotide sequence ID" value="NZ_BAAAKX010000004.1"/>
</dbReference>
<proteinExistence type="predicted"/>
<evidence type="ECO:0000256" key="1">
    <source>
        <dbReference type="SAM" id="Phobius"/>
    </source>
</evidence>
<protein>
    <submittedName>
        <fullName evidence="2">Uncharacterized protein</fullName>
    </submittedName>
</protein>
<evidence type="ECO:0000313" key="3">
    <source>
        <dbReference type="Proteomes" id="UP000319514"/>
    </source>
</evidence>
<keyword evidence="1" id="KW-0472">Membrane</keyword>
<feature type="transmembrane region" description="Helical" evidence="1">
    <location>
        <begin position="93"/>
        <end position="117"/>
    </location>
</feature>
<reference evidence="2 3" key="1">
    <citation type="submission" date="2019-06" db="EMBL/GenBank/DDBJ databases">
        <title>Sequencing the genomes of 1000 actinobacteria strains.</title>
        <authorList>
            <person name="Klenk H.-P."/>
        </authorList>
    </citation>
    <scope>NUCLEOTIDE SEQUENCE [LARGE SCALE GENOMIC DNA]</scope>
    <source>
        <strain evidence="2 3">DSM 18082</strain>
    </source>
</reference>
<dbReference type="Proteomes" id="UP000319514">
    <property type="component" value="Unassembled WGS sequence"/>
</dbReference>
<dbReference type="AlphaFoldDB" id="A0A542ZH97"/>
<keyword evidence="1" id="KW-0812">Transmembrane</keyword>
<sequence>MNASLPPALRALVADLGALTRQQALLRLVVALAPVLFLAVAHAAGASWSGPVTICVVVLALASAAEPDSHVALVVLAVLGWFWAARVSDPTSWWALAAAWVVLAGHGAGALAATVPSSGQLPRVVVRRWATRAALVGLVTAGVWGLARAGAAIHPQGRATLTVLALLGLAGVGLWWRAAPGRPSTDPER</sequence>
<keyword evidence="3" id="KW-1185">Reference proteome</keyword>
<comment type="caution">
    <text evidence="2">The sequence shown here is derived from an EMBL/GenBank/DDBJ whole genome shotgun (WGS) entry which is preliminary data.</text>
</comment>
<feature type="transmembrane region" description="Helical" evidence="1">
    <location>
        <begin position="24"/>
        <end position="42"/>
    </location>
</feature>
<name>A0A542ZH97_9MICO</name>
<accession>A0A542ZH97</accession>
<gene>
    <name evidence="2" type="ORF">FB474_1067</name>
</gene>
<organism evidence="2 3">
    <name type="scientific">Oryzihumus leptocrescens</name>
    <dbReference type="NCBI Taxonomy" id="297536"/>
    <lineage>
        <taxon>Bacteria</taxon>
        <taxon>Bacillati</taxon>
        <taxon>Actinomycetota</taxon>
        <taxon>Actinomycetes</taxon>
        <taxon>Micrococcales</taxon>
        <taxon>Intrasporangiaceae</taxon>
        <taxon>Oryzihumus</taxon>
    </lineage>
</organism>
<feature type="transmembrane region" description="Helical" evidence="1">
    <location>
        <begin position="71"/>
        <end position="87"/>
    </location>
</feature>
<dbReference type="EMBL" id="VFOQ01000001">
    <property type="protein sequence ID" value="TQL59701.1"/>
    <property type="molecule type" value="Genomic_DNA"/>
</dbReference>
<feature type="transmembrane region" description="Helical" evidence="1">
    <location>
        <begin position="129"/>
        <end position="147"/>
    </location>
</feature>
<feature type="transmembrane region" description="Helical" evidence="1">
    <location>
        <begin position="159"/>
        <end position="179"/>
    </location>
</feature>
<keyword evidence="1" id="KW-1133">Transmembrane helix</keyword>
<evidence type="ECO:0000313" key="2">
    <source>
        <dbReference type="EMBL" id="TQL59701.1"/>
    </source>
</evidence>